<dbReference type="EC" id="2.1.1.72" evidence="1"/>
<dbReference type="InterPro" id="IPR011639">
    <property type="entry name" value="MethylTrfase_TaqI-like_dom"/>
</dbReference>
<proteinExistence type="predicted"/>
<evidence type="ECO:0000256" key="2">
    <source>
        <dbReference type="ARBA" id="ARBA00022603"/>
    </source>
</evidence>
<keyword evidence="2 8" id="KW-0489">Methyltransferase</keyword>
<evidence type="ECO:0000256" key="1">
    <source>
        <dbReference type="ARBA" id="ARBA00011900"/>
    </source>
</evidence>
<dbReference type="PANTHER" id="PTHR33841:SF1">
    <property type="entry name" value="DNA METHYLTRANSFERASE A"/>
    <property type="match status" value="1"/>
</dbReference>
<reference evidence="8" key="1">
    <citation type="journal article" date="2020" name="mSystems">
        <title>Genome- and Community-Level Interaction Insights into Carbon Utilization and Element Cycling Functions of Hydrothermarchaeota in Hydrothermal Sediment.</title>
        <authorList>
            <person name="Zhou Z."/>
            <person name="Liu Y."/>
            <person name="Xu W."/>
            <person name="Pan J."/>
            <person name="Luo Z.H."/>
            <person name="Li M."/>
        </authorList>
    </citation>
    <scope>NUCLEOTIDE SEQUENCE [LARGE SCALE GENOMIC DNA]</scope>
    <source>
        <strain evidence="8">SpSt-479</strain>
    </source>
</reference>
<dbReference type="InterPro" id="IPR050953">
    <property type="entry name" value="N4_N6_ade-DNA_methylase"/>
</dbReference>
<keyword evidence="4" id="KW-0949">S-adenosyl-L-methionine</keyword>
<accession>A0A7V2ZKH4</accession>
<evidence type="ECO:0000256" key="5">
    <source>
        <dbReference type="ARBA" id="ARBA00047942"/>
    </source>
</evidence>
<comment type="catalytic activity">
    <reaction evidence="5">
        <text>a 2'-deoxyadenosine in DNA + S-adenosyl-L-methionine = an N(6)-methyl-2'-deoxyadenosine in DNA + S-adenosyl-L-homocysteine + H(+)</text>
        <dbReference type="Rhea" id="RHEA:15197"/>
        <dbReference type="Rhea" id="RHEA-COMP:12418"/>
        <dbReference type="Rhea" id="RHEA-COMP:12419"/>
        <dbReference type="ChEBI" id="CHEBI:15378"/>
        <dbReference type="ChEBI" id="CHEBI:57856"/>
        <dbReference type="ChEBI" id="CHEBI:59789"/>
        <dbReference type="ChEBI" id="CHEBI:90615"/>
        <dbReference type="ChEBI" id="CHEBI:90616"/>
        <dbReference type="EC" id="2.1.1.72"/>
    </reaction>
</comment>
<evidence type="ECO:0000256" key="4">
    <source>
        <dbReference type="ARBA" id="ARBA00022691"/>
    </source>
</evidence>
<dbReference type="Gene3D" id="3.40.50.150">
    <property type="entry name" value="Vaccinia Virus protein VP39"/>
    <property type="match status" value="2"/>
</dbReference>
<organism evidence="8">
    <name type="scientific">Ignavibacterium album</name>
    <dbReference type="NCBI Taxonomy" id="591197"/>
    <lineage>
        <taxon>Bacteria</taxon>
        <taxon>Pseudomonadati</taxon>
        <taxon>Ignavibacteriota</taxon>
        <taxon>Ignavibacteria</taxon>
        <taxon>Ignavibacteriales</taxon>
        <taxon>Ignavibacteriaceae</taxon>
        <taxon>Ignavibacterium</taxon>
    </lineage>
</organism>
<sequence length="1313" mass="152646">MPANKKISFATITTKGALFPVDFLEKLAAGDRNLDGLTPESYYLNENEKLNEAISRSWKNVLGYWKNFQSAKSKLSATDRGTSETREKWLLPLFKELGYGRLLTSEKFQFDGKDYPVSHIWNKSPIHLISFKAPLDEKSDIIGARRTSPHAMVQDLLNRSNDLLWAFLSNGHQLRILRDNRSLTKQAYIEFDLETMLNSEVYSDFVVLWLLCHQSRVEAEIPEQCWLEIWTRTSREQGIRALDSMRQSVENAIESLGIGFIENKYNSELRTKLRDGTLSVQDYYRQLLRIVYRFLFLFTAEDRDLLHSPDAPLEAKEIYIKYYSASRLREIAQRSKGTFHNDLWELIKLIFEKLGSDIGCKELALPAWGGFLWKKEIVKDIIDCKLSNRALLSTIRSLAFTIDEQILRAVDYKNLGAEELGSVYEALLELNPKITLDPPSFSLETLAGSERKTTGSYYTPDSLVQSLLETALEPVLTEALKSKNPEQALLSLKICDPAMGSGHFLIAAAHRTAKKLAAVRTGEDEPSPNALQHALRDVISNCVYGVDINPMAVELCKFSLWLEALEPGMPLSFIDHHIKCGNSLLGTTPALMRNGIPNEAFKPIEGDDKDYCSEWKKVNKKERETQTEDLFRYSDEPWKNLGNLAINITQIIDIPNDSIENIHQKEKKYAELVNSQGYEFGKLLADAWCASFVWKKTKEFPYPITEEVFRKIEKNPHSVPKWMKDEIKRLSEQYQFFHWHLEFPDVFQVPPSELIASEEKQTLEQFNPQTGWLGGFDVVLGNPPWEKLQPEEVKFFAGLNNDISNEKDAKKRKELIKKLAVNDNYLYKLWVEYQNKIERISRYIIECGLYRYSAKGNINLYKIFTDLSRTLINANGMCGIISQSGILTDDLSKEFFYDLISRYQIHSIYDFINTKKLFDIDSRIKFCLITLTKMETRSSIFKFNLVDVDEIKNKENEVYIRIDDIELINPNTKNCPLVTDRNSFELIKNIYSKSIILKSYSPAVKSLNIDFWGEMFNMTRATKYRWDEINENINLLPLYESKYFHQFDPKFAAFNDCDEDKRIKGVTNYLSISDKKSDIKMDFRFYVNEEEVLDKCRRYNLEKKWVLAFRSVTSATNERTIISAILPRFGMSNSINIALTNNAELAAYICFCCNTFLCDFIASSKVGNQNLNIYIIEQLPLYDYSTLTEGNKKFIKDRLLELIYFTDYLKDFANDYSYFGQRFIWDEERRFIMRCELDALYFHLYEIERDDVDYIMETFPIVKRKDEEKYGEYRTKRVILEIYDEMAECKKNGTQYQTKLDPPPADQRVAHKE</sequence>
<evidence type="ECO:0000313" key="8">
    <source>
        <dbReference type="EMBL" id="HFI91646.1"/>
    </source>
</evidence>
<feature type="domain" description="Type II methyltransferase M.TaqI-like" evidence="7">
    <location>
        <begin position="541"/>
        <end position="799"/>
    </location>
</feature>
<dbReference type="EMBL" id="DSUJ01000008">
    <property type="protein sequence ID" value="HFI91646.1"/>
    <property type="molecule type" value="Genomic_DNA"/>
</dbReference>
<dbReference type="InterPro" id="IPR029063">
    <property type="entry name" value="SAM-dependent_MTases_sf"/>
</dbReference>
<dbReference type="PANTHER" id="PTHR33841">
    <property type="entry name" value="DNA METHYLTRANSFERASE YEEA-RELATED"/>
    <property type="match status" value="1"/>
</dbReference>
<protein>
    <recommendedName>
        <fullName evidence="1">site-specific DNA-methyltransferase (adenine-specific)</fullName>
        <ecNumber evidence="1">2.1.1.72</ecNumber>
    </recommendedName>
</protein>
<evidence type="ECO:0000256" key="3">
    <source>
        <dbReference type="ARBA" id="ARBA00022679"/>
    </source>
</evidence>
<feature type="region of interest" description="Disordered" evidence="6">
    <location>
        <begin position="1294"/>
        <end position="1313"/>
    </location>
</feature>
<name>A0A7V2ZKH4_9BACT</name>
<dbReference type="Pfam" id="PF07669">
    <property type="entry name" value="Eco57I"/>
    <property type="match status" value="1"/>
</dbReference>
<comment type="caution">
    <text evidence="8">The sequence shown here is derived from an EMBL/GenBank/DDBJ whole genome shotgun (WGS) entry which is preliminary data.</text>
</comment>
<dbReference type="GO" id="GO:0009007">
    <property type="term" value="F:site-specific DNA-methyltransferase (adenine-specific) activity"/>
    <property type="evidence" value="ECO:0007669"/>
    <property type="project" value="UniProtKB-EC"/>
</dbReference>
<dbReference type="SUPFAM" id="SSF53335">
    <property type="entry name" value="S-adenosyl-L-methionine-dependent methyltransferases"/>
    <property type="match status" value="1"/>
</dbReference>
<evidence type="ECO:0000259" key="7">
    <source>
        <dbReference type="Pfam" id="PF07669"/>
    </source>
</evidence>
<dbReference type="GO" id="GO:0032259">
    <property type="term" value="P:methylation"/>
    <property type="evidence" value="ECO:0007669"/>
    <property type="project" value="UniProtKB-KW"/>
</dbReference>
<evidence type="ECO:0000256" key="6">
    <source>
        <dbReference type="SAM" id="MobiDB-lite"/>
    </source>
</evidence>
<keyword evidence="3 8" id="KW-0808">Transferase</keyword>
<dbReference type="GO" id="GO:0006304">
    <property type="term" value="P:DNA modification"/>
    <property type="evidence" value="ECO:0007669"/>
    <property type="project" value="InterPro"/>
</dbReference>
<dbReference type="PRINTS" id="PR00507">
    <property type="entry name" value="N12N6MTFRASE"/>
</dbReference>
<gene>
    <name evidence="8" type="ORF">ENS31_09005</name>
</gene>